<keyword evidence="8" id="KW-0067">ATP-binding</keyword>
<evidence type="ECO:0000256" key="3">
    <source>
        <dbReference type="ARBA" id="ARBA00022448"/>
    </source>
</evidence>
<dbReference type="Gene3D" id="2.70.150.10">
    <property type="entry name" value="Calcium-transporting ATPase, cytoplasmic transduction domain A"/>
    <property type="match status" value="1"/>
</dbReference>
<dbReference type="InterPro" id="IPR001757">
    <property type="entry name" value="P_typ_ATPase"/>
</dbReference>
<dbReference type="InterPro" id="IPR059000">
    <property type="entry name" value="ATPase_P-type_domA"/>
</dbReference>
<dbReference type="AlphaFoldDB" id="A0A0L0G4J2"/>
<dbReference type="PRINTS" id="PR00942">
    <property type="entry name" value="CUATPASEI"/>
</dbReference>
<dbReference type="InterPro" id="IPR006121">
    <property type="entry name" value="HMA_dom"/>
</dbReference>
<dbReference type="GO" id="GO:0005507">
    <property type="term" value="F:copper ion binding"/>
    <property type="evidence" value="ECO:0007669"/>
    <property type="project" value="InterPro"/>
</dbReference>
<dbReference type="Pfam" id="PF00122">
    <property type="entry name" value="E1-E2_ATPase"/>
    <property type="match status" value="1"/>
</dbReference>
<feature type="non-terminal residue" evidence="15">
    <location>
        <position position="755"/>
    </location>
</feature>
<dbReference type="GO" id="GO:0005524">
    <property type="term" value="F:ATP binding"/>
    <property type="evidence" value="ECO:0007669"/>
    <property type="project" value="UniProtKB-KW"/>
</dbReference>
<evidence type="ECO:0000256" key="1">
    <source>
        <dbReference type="ARBA" id="ARBA00004370"/>
    </source>
</evidence>
<dbReference type="NCBIfam" id="TIGR01494">
    <property type="entry name" value="ATPase_P-type"/>
    <property type="match status" value="1"/>
</dbReference>
<feature type="transmembrane region" description="Helical" evidence="13">
    <location>
        <begin position="476"/>
        <end position="501"/>
    </location>
</feature>
<dbReference type="FunFam" id="3.30.70.100:FF:000001">
    <property type="entry name" value="ATPase copper transporting beta"/>
    <property type="match status" value="2"/>
</dbReference>
<evidence type="ECO:0000256" key="12">
    <source>
        <dbReference type="SAM" id="MobiDB-lite"/>
    </source>
</evidence>
<keyword evidence="16" id="KW-1185">Reference proteome</keyword>
<organism evidence="15 16">
    <name type="scientific">Sphaeroforma arctica JP610</name>
    <dbReference type="NCBI Taxonomy" id="667725"/>
    <lineage>
        <taxon>Eukaryota</taxon>
        <taxon>Ichthyosporea</taxon>
        <taxon>Ichthyophonida</taxon>
        <taxon>Sphaeroforma</taxon>
    </lineage>
</organism>
<feature type="region of interest" description="Disordered" evidence="12">
    <location>
        <begin position="196"/>
        <end position="215"/>
    </location>
</feature>
<sequence>MSSYSSTSSIGKSPGRPRRGTHVSTKDKYCYYALQSSCTNCTCDPCMCAANRSKASLSVNPNSTTPNPGTDASTGSGCCVGCNCENVVVPVAVQYIGPEDNTAPDMRAKRVRQAITDALENPHSTRDVKCILGFEVSATGDRVRFDITPISDWEAFLGHLLQDSHCSDYDFTPAPASSADVKRRTKANLQPMIADSPLRNGSVNSAKANSQPVSNMVVQDTIREEQPVPKTITEKPTSMKDIPAIAVEGESAVSINEEEWTAMISIEGMTCASCVANIEELMTKDNAVNSISVNLLGEKATVAYNPRLTTAENIAEAIEDMGYDTSVLDVRGEVINQNAQASITTATLSVGGMTCASCVHNIETHLSKQEGIVAVSVNLLTASAKVTFDQDVLGIRAVWQWRLAVGVLFTVPVFLIAMIFPKSIFGGVFQKEVYSELTVEMVVLFVLATPVQFWVGWVFYRGAYHALKRGSANMDVLVVLGTTAAYGYSVLACVLAIFGALPETMTFFDASAMIITFISLGKYLEHLTKGKTTMALTTLIDLQAKHAVLVEGFDAGDLTETEVPIEHVQRGDVLKVYPGAKVPTDGVVVSGVSSVDESLVTGESLPVNKDVEDSVVGGSMNTVGVLHVKATKVGSDTMLSRVTRMVEDAQTNKAPIEDLTDYVAGRFVPVVVIIALVTLVVWLVLGHLVLSPASMPHGFTTFLLAFNFFISVLVIACPCSLGLATPTAVMVGTGLGAKNGILIKGAKALETAHRV</sequence>
<evidence type="ECO:0000313" key="16">
    <source>
        <dbReference type="Proteomes" id="UP000054560"/>
    </source>
</evidence>
<dbReference type="SUPFAM" id="SSF81653">
    <property type="entry name" value="Calcium ATPase, transduction domain A"/>
    <property type="match status" value="1"/>
</dbReference>
<dbReference type="OrthoDB" id="432719at2759"/>
<evidence type="ECO:0000256" key="7">
    <source>
        <dbReference type="ARBA" id="ARBA00022741"/>
    </source>
</evidence>
<keyword evidence="9 13" id="KW-1133">Transmembrane helix</keyword>
<dbReference type="SUPFAM" id="SSF55008">
    <property type="entry name" value="HMA, heavy metal-associated domain"/>
    <property type="match status" value="2"/>
</dbReference>
<evidence type="ECO:0000256" key="8">
    <source>
        <dbReference type="ARBA" id="ARBA00022840"/>
    </source>
</evidence>
<keyword evidence="5" id="KW-0479">Metal-binding</keyword>
<evidence type="ECO:0000256" key="10">
    <source>
        <dbReference type="ARBA" id="ARBA00023008"/>
    </source>
</evidence>
<evidence type="ECO:0000256" key="2">
    <source>
        <dbReference type="ARBA" id="ARBA00012517"/>
    </source>
</evidence>
<dbReference type="EC" id="7.2.2.8" evidence="2"/>
<keyword evidence="7" id="KW-0547">Nucleotide-binding</keyword>
<dbReference type="GO" id="GO:0140581">
    <property type="term" value="F:P-type monovalent copper transporter activity"/>
    <property type="evidence" value="ECO:0007669"/>
    <property type="project" value="UniProtKB-EC"/>
</dbReference>
<feature type="transmembrane region" description="Helical" evidence="13">
    <location>
        <begin position="702"/>
        <end position="724"/>
    </location>
</feature>
<feature type="transmembrane region" description="Helical" evidence="13">
    <location>
        <begin position="667"/>
        <end position="690"/>
    </location>
</feature>
<evidence type="ECO:0000256" key="5">
    <source>
        <dbReference type="ARBA" id="ARBA00022723"/>
    </source>
</evidence>
<comment type="subcellular location">
    <subcellularLocation>
        <location evidence="1">Membrane</location>
    </subcellularLocation>
</comment>
<dbReference type="PROSITE" id="PS50846">
    <property type="entry name" value="HMA_2"/>
    <property type="match status" value="2"/>
</dbReference>
<dbReference type="CDD" id="cd00371">
    <property type="entry name" value="HMA"/>
    <property type="match status" value="2"/>
</dbReference>
<keyword evidence="6" id="KW-0677">Repeat</keyword>
<keyword evidence="10" id="KW-0186">Copper</keyword>
<dbReference type="EMBL" id="KQ241860">
    <property type="protein sequence ID" value="KNC83138.1"/>
    <property type="molecule type" value="Genomic_DNA"/>
</dbReference>
<dbReference type="GeneID" id="25905093"/>
<dbReference type="eggNOG" id="KOG0207">
    <property type="taxonomic scope" value="Eukaryota"/>
</dbReference>
<dbReference type="STRING" id="667725.A0A0L0G4J2"/>
<feature type="region of interest" description="Disordered" evidence="12">
    <location>
        <begin position="1"/>
        <end position="22"/>
    </location>
</feature>
<dbReference type="InterPro" id="IPR036163">
    <property type="entry name" value="HMA_dom_sf"/>
</dbReference>
<feature type="compositionally biased region" description="Polar residues" evidence="12">
    <location>
        <begin position="199"/>
        <end position="215"/>
    </location>
</feature>
<dbReference type="PANTHER" id="PTHR46594">
    <property type="entry name" value="P-TYPE CATION-TRANSPORTING ATPASE"/>
    <property type="match status" value="1"/>
</dbReference>
<dbReference type="PROSITE" id="PS01047">
    <property type="entry name" value="HMA_1"/>
    <property type="match status" value="1"/>
</dbReference>
<evidence type="ECO:0000256" key="11">
    <source>
        <dbReference type="ARBA" id="ARBA00023136"/>
    </source>
</evidence>
<feature type="transmembrane region" description="Helical" evidence="13">
    <location>
        <begin position="441"/>
        <end position="464"/>
    </location>
</feature>
<accession>A0A0L0G4J2</accession>
<dbReference type="GO" id="GO:0016020">
    <property type="term" value="C:membrane"/>
    <property type="evidence" value="ECO:0007669"/>
    <property type="project" value="UniProtKB-SubCell"/>
</dbReference>
<dbReference type="FunFam" id="2.70.150.10:FF:000002">
    <property type="entry name" value="Copper-transporting ATPase 1, putative"/>
    <property type="match status" value="1"/>
</dbReference>
<feature type="transmembrane region" description="Helical" evidence="13">
    <location>
        <begin position="403"/>
        <end position="421"/>
    </location>
</feature>
<dbReference type="Pfam" id="PF00403">
    <property type="entry name" value="HMA"/>
    <property type="match status" value="2"/>
</dbReference>
<evidence type="ECO:0000256" key="13">
    <source>
        <dbReference type="SAM" id="Phobius"/>
    </source>
</evidence>
<keyword evidence="4 13" id="KW-0812">Transmembrane</keyword>
<dbReference type="InterPro" id="IPR008250">
    <property type="entry name" value="ATPase_P-typ_transduc_dom_A_sf"/>
</dbReference>
<protein>
    <recommendedName>
        <fullName evidence="2">P-type Cu(+) transporter</fullName>
        <ecNumber evidence="2">7.2.2.8</ecNumber>
    </recommendedName>
</protein>
<dbReference type="InterPro" id="IPR023298">
    <property type="entry name" value="ATPase_P-typ_TM_dom_sf"/>
</dbReference>
<feature type="domain" description="HMA" evidence="14">
    <location>
        <begin position="260"/>
        <end position="326"/>
    </location>
</feature>
<feature type="transmembrane region" description="Helical" evidence="13">
    <location>
        <begin position="507"/>
        <end position="524"/>
    </location>
</feature>
<dbReference type="PANTHER" id="PTHR46594:SF4">
    <property type="entry name" value="P-TYPE CATION-TRANSPORTING ATPASE"/>
    <property type="match status" value="1"/>
</dbReference>
<dbReference type="SUPFAM" id="SSF81665">
    <property type="entry name" value="Calcium ATPase, transmembrane domain M"/>
    <property type="match status" value="1"/>
</dbReference>
<reference evidence="15 16" key="1">
    <citation type="submission" date="2011-02" db="EMBL/GenBank/DDBJ databases">
        <title>The Genome Sequence of Sphaeroforma arctica JP610.</title>
        <authorList>
            <consortium name="The Broad Institute Genome Sequencing Platform"/>
            <person name="Russ C."/>
            <person name="Cuomo C."/>
            <person name="Young S.K."/>
            <person name="Zeng Q."/>
            <person name="Gargeya S."/>
            <person name="Alvarado L."/>
            <person name="Berlin A."/>
            <person name="Chapman S.B."/>
            <person name="Chen Z."/>
            <person name="Freedman E."/>
            <person name="Gellesch M."/>
            <person name="Goldberg J."/>
            <person name="Griggs A."/>
            <person name="Gujja S."/>
            <person name="Heilman E."/>
            <person name="Heiman D."/>
            <person name="Howarth C."/>
            <person name="Mehta T."/>
            <person name="Neiman D."/>
            <person name="Pearson M."/>
            <person name="Roberts A."/>
            <person name="Saif S."/>
            <person name="Shea T."/>
            <person name="Shenoy N."/>
            <person name="Sisk P."/>
            <person name="Stolte C."/>
            <person name="Sykes S."/>
            <person name="White J."/>
            <person name="Yandava C."/>
            <person name="Burger G."/>
            <person name="Gray M.W."/>
            <person name="Holland P.W.H."/>
            <person name="King N."/>
            <person name="Lang F.B.F."/>
            <person name="Roger A.J."/>
            <person name="Ruiz-Trillo I."/>
            <person name="Haas B."/>
            <person name="Nusbaum C."/>
            <person name="Birren B."/>
        </authorList>
    </citation>
    <scope>NUCLEOTIDE SEQUENCE [LARGE SCALE GENOMIC DNA]</scope>
    <source>
        <strain evidence="15 16">JP610</strain>
    </source>
</reference>
<dbReference type="InterPro" id="IPR006122">
    <property type="entry name" value="HMA_Cu_ion-bd"/>
</dbReference>
<dbReference type="GO" id="GO:0016887">
    <property type="term" value="F:ATP hydrolysis activity"/>
    <property type="evidence" value="ECO:0007669"/>
    <property type="project" value="InterPro"/>
</dbReference>
<evidence type="ECO:0000256" key="6">
    <source>
        <dbReference type="ARBA" id="ARBA00022737"/>
    </source>
</evidence>
<feature type="domain" description="HMA" evidence="14">
    <location>
        <begin position="344"/>
        <end position="407"/>
    </location>
</feature>
<evidence type="ECO:0000259" key="14">
    <source>
        <dbReference type="PROSITE" id="PS50846"/>
    </source>
</evidence>
<evidence type="ECO:0000313" key="15">
    <source>
        <dbReference type="EMBL" id="KNC83138.1"/>
    </source>
</evidence>
<dbReference type="Gene3D" id="3.30.70.100">
    <property type="match status" value="2"/>
</dbReference>
<keyword evidence="11 13" id="KW-0472">Membrane</keyword>
<evidence type="ECO:0000256" key="9">
    <source>
        <dbReference type="ARBA" id="ARBA00022989"/>
    </source>
</evidence>
<gene>
    <name evidence="15" type="ORF">SARC_04589</name>
</gene>
<proteinExistence type="predicted"/>
<feature type="compositionally biased region" description="Low complexity" evidence="12">
    <location>
        <begin position="1"/>
        <end position="13"/>
    </location>
</feature>
<dbReference type="Proteomes" id="UP000054560">
    <property type="component" value="Unassembled WGS sequence"/>
</dbReference>
<evidence type="ECO:0000256" key="4">
    <source>
        <dbReference type="ARBA" id="ARBA00022692"/>
    </source>
</evidence>
<dbReference type="RefSeq" id="XP_014157040.1">
    <property type="nucleotide sequence ID" value="XM_014301565.1"/>
</dbReference>
<dbReference type="InterPro" id="IPR017969">
    <property type="entry name" value="Heavy-metal-associated_CS"/>
</dbReference>
<keyword evidence="3" id="KW-0813">Transport</keyword>
<name>A0A0L0G4J2_9EUKA</name>
<dbReference type="NCBIfam" id="TIGR00003">
    <property type="entry name" value="copper ion binding protein"/>
    <property type="match status" value="2"/>
</dbReference>